<dbReference type="InterPro" id="IPR009061">
    <property type="entry name" value="DNA-bd_dom_put_sf"/>
</dbReference>
<dbReference type="RefSeq" id="WP_031942631.1">
    <property type="nucleotide sequence ID" value="NC_025041.1"/>
</dbReference>
<dbReference type="Pfam" id="PF12728">
    <property type="entry name" value="HTH_17"/>
    <property type="match status" value="1"/>
</dbReference>
<dbReference type="SUPFAM" id="SSF46955">
    <property type="entry name" value="Putative DNA-binding domain"/>
    <property type="match status" value="1"/>
</dbReference>
<organism evidence="2">
    <name type="scientific">Sulfobacillus thermotolerans</name>
    <dbReference type="NCBI Taxonomy" id="338644"/>
    <lineage>
        <taxon>Bacteria</taxon>
        <taxon>Bacillati</taxon>
        <taxon>Bacillota</taxon>
        <taxon>Clostridia</taxon>
        <taxon>Eubacteriales</taxon>
        <taxon>Clostridiales Family XVII. Incertae Sedis</taxon>
        <taxon>Sulfobacillus</taxon>
    </lineage>
</organism>
<dbReference type="InterPro" id="IPR041657">
    <property type="entry name" value="HTH_17"/>
</dbReference>
<proteinExistence type="predicted"/>
<reference evidence="2" key="1">
    <citation type="journal article" date="2011" name="Appl. Environ. Microbiol.">
        <title>Two Large, Related, Cryptic Plasmids from Geographically Distinct Isolates of Sulfobacillus thermotolerans.</title>
        <authorList>
            <person name="Deane S.M."/>
            <person name="Rawlings D.E."/>
        </authorList>
    </citation>
    <scope>NUCLEOTIDE SEQUENCE</scope>
    <source>
        <strain evidence="2">L15</strain>
        <plasmid evidence="2">pL15</plasmid>
    </source>
</reference>
<name>G5CIY7_9FIRM</name>
<dbReference type="GO" id="GO:0003677">
    <property type="term" value="F:DNA binding"/>
    <property type="evidence" value="ECO:0007669"/>
    <property type="project" value="UniProtKB-KW"/>
</dbReference>
<accession>G5CIY7</accession>
<gene>
    <name evidence="2" type="primary">orfL16</name>
</gene>
<evidence type="ECO:0000313" key="2">
    <source>
        <dbReference type="EMBL" id="AEP14264.1"/>
    </source>
</evidence>
<geneLocation type="plasmid" evidence="2">
    <name>pL15</name>
</geneLocation>
<dbReference type="EMBL" id="JN119829">
    <property type="protein sequence ID" value="AEP14264.1"/>
    <property type="molecule type" value="Genomic_DNA"/>
</dbReference>
<dbReference type="InterPro" id="IPR010093">
    <property type="entry name" value="SinI_DNA-bd"/>
</dbReference>
<dbReference type="NCBIfam" id="TIGR01764">
    <property type="entry name" value="excise"/>
    <property type="match status" value="1"/>
</dbReference>
<keyword evidence="2" id="KW-0614">Plasmid</keyword>
<feature type="domain" description="Helix-turn-helix" evidence="1">
    <location>
        <begin position="11"/>
        <end position="59"/>
    </location>
</feature>
<sequence>MSPDTFTAEPLYTVPEVAHYLRCSPRTIFDLIHRGDLHAVKIGRLTRITAGQLAAYLNRT</sequence>
<keyword evidence="2" id="KW-0238">DNA-binding</keyword>
<evidence type="ECO:0000259" key="1">
    <source>
        <dbReference type="Pfam" id="PF12728"/>
    </source>
</evidence>
<dbReference type="AlphaFoldDB" id="G5CIY7"/>
<protein>
    <submittedName>
        <fullName evidence="2">DNA-binding domain-containing protein</fullName>
    </submittedName>
</protein>